<organism evidence="2 3">
    <name type="scientific">Recurvomyces mirabilis</name>
    <dbReference type="NCBI Taxonomy" id="574656"/>
    <lineage>
        <taxon>Eukaryota</taxon>
        <taxon>Fungi</taxon>
        <taxon>Dikarya</taxon>
        <taxon>Ascomycota</taxon>
        <taxon>Pezizomycotina</taxon>
        <taxon>Dothideomycetes</taxon>
        <taxon>Dothideomycetidae</taxon>
        <taxon>Mycosphaerellales</taxon>
        <taxon>Teratosphaeriaceae</taxon>
        <taxon>Recurvomyces</taxon>
    </lineage>
</organism>
<dbReference type="AlphaFoldDB" id="A0AAE1C3F8"/>
<feature type="compositionally biased region" description="Low complexity" evidence="1">
    <location>
        <begin position="397"/>
        <end position="406"/>
    </location>
</feature>
<comment type="caution">
    <text evidence="2">The sequence shown here is derived from an EMBL/GenBank/DDBJ whole genome shotgun (WGS) entry which is preliminary data.</text>
</comment>
<evidence type="ECO:0000256" key="1">
    <source>
        <dbReference type="SAM" id="MobiDB-lite"/>
    </source>
</evidence>
<feature type="compositionally biased region" description="Basic residues" evidence="1">
    <location>
        <begin position="501"/>
        <end position="511"/>
    </location>
</feature>
<reference evidence="2" key="1">
    <citation type="submission" date="2023-07" db="EMBL/GenBank/DDBJ databases">
        <title>Black Yeasts Isolated from many extreme environments.</title>
        <authorList>
            <person name="Coleine C."/>
            <person name="Stajich J.E."/>
            <person name="Selbmann L."/>
        </authorList>
    </citation>
    <scope>NUCLEOTIDE SEQUENCE</scope>
    <source>
        <strain evidence="2">CCFEE 5485</strain>
    </source>
</reference>
<name>A0AAE1C3F8_9PEZI</name>
<feature type="compositionally biased region" description="Polar residues" evidence="1">
    <location>
        <begin position="448"/>
        <end position="473"/>
    </location>
</feature>
<dbReference type="Proteomes" id="UP001274830">
    <property type="component" value="Unassembled WGS sequence"/>
</dbReference>
<keyword evidence="3" id="KW-1185">Reference proteome</keyword>
<proteinExistence type="predicted"/>
<dbReference type="EMBL" id="JAUTXT010000010">
    <property type="protein sequence ID" value="KAK3676348.1"/>
    <property type="molecule type" value="Genomic_DNA"/>
</dbReference>
<evidence type="ECO:0000313" key="2">
    <source>
        <dbReference type="EMBL" id="KAK3676348.1"/>
    </source>
</evidence>
<feature type="compositionally biased region" description="Basic and acidic residues" evidence="1">
    <location>
        <begin position="369"/>
        <end position="378"/>
    </location>
</feature>
<feature type="region of interest" description="Disordered" evidence="1">
    <location>
        <begin position="286"/>
        <end position="424"/>
    </location>
</feature>
<feature type="compositionally biased region" description="Polar residues" evidence="1">
    <location>
        <begin position="302"/>
        <end position="311"/>
    </location>
</feature>
<protein>
    <recommendedName>
        <fullName evidence="4">Fungal N-terminal domain-containing protein</fullName>
    </recommendedName>
</protein>
<gene>
    <name evidence="2" type="ORF">LTR78_003622</name>
</gene>
<accession>A0AAE1C3F8</accession>
<feature type="compositionally biased region" description="Low complexity" evidence="1">
    <location>
        <begin position="289"/>
        <end position="300"/>
    </location>
</feature>
<feature type="region of interest" description="Disordered" evidence="1">
    <location>
        <begin position="440"/>
        <end position="535"/>
    </location>
</feature>
<sequence length="871" mass="96153">MGHLQAAKRAKAGRISILSPRLKSHHSGQCAAGKAHVQGWPAPEPNMHAEHTRLNFRIATNRLPTLTESFLLLPNVHMASERLDRKQPTAWKIGRAFTQGKKSAPSEFAEVEREANGLSEALKLVAESLHTDGETLSQADNETRAAVNTILESARATLSDLESFVERYQVIKKNQTSGGFVVERSWSQVVLANYKTFKWTTEGGTIDELRNMLQMHTNTIQLTMQALQSRSLARLEKTVVPMAENIADIHQAVHGDLGGKIDDLHRLIMAVANSTPSLQARDRAIQGPNSVRNSSSTVSTLDRGSTSNGTGTRMLEAPPPRNSSIVLPIRNLDRRESVQSTHSSKVTVLPAGKSSREDSAYWSMGPMPFEREGRRMDWGFENGSPPHDRGSIGNEFASSSSAASSVSPPPQRPESSIARRESTTLPNLFSAIDELDQEGDYNIDPYYTNVSPRSRNHASSSQTNSVRISNGQQILPPPALPPDSPETREPPATPASIFGAPRRHQSVKKPASRPTTAHGSVQRKRESVESNSPQATETLSFDKILFRNAAILCDVRGKLVEYAQKIPNEPDPRFDTEMKEACKDCRICVIRKREQKEHGGTKVVTSIWTLSDDGEVRMQQKLSEINETVPYCSYFDPLKVSLPPPEGAGSEMDLKFHPEQRGAMLKEGKKTNWVNFVFVSEQDAISFQSAVFGRTLLGSYRTTKTTVIHDGLKGAFAFEEQFANIEMLRLWEDDGIATPGAAGGVMALMHVSSNFGDGWARFWLNGNKQQVRVKEDSAKWARVKGIDITVVRPGTAPAVAEKIRSPSVASPVGEGLQRVETMMEARPNGGRRIPVKRVQGVRIEFKTEEERSRFVQQSKTVQGKILSLPDL</sequence>
<evidence type="ECO:0008006" key="4">
    <source>
        <dbReference type="Google" id="ProtNLM"/>
    </source>
</evidence>
<feature type="compositionally biased region" description="Pro residues" evidence="1">
    <location>
        <begin position="475"/>
        <end position="484"/>
    </location>
</feature>
<evidence type="ECO:0000313" key="3">
    <source>
        <dbReference type="Proteomes" id="UP001274830"/>
    </source>
</evidence>